<feature type="coiled-coil region" evidence="7">
    <location>
        <begin position="273"/>
        <end position="303"/>
    </location>
</feature>
<dbReference type="GO" id="GO:0005524">
    <property type="term" value="F:ATP binding"/>
    <property type="evidence" value="ECO:0007669"/>
    <property type="project" value="UniProtKB-UniRule"/>
</dbReference>
<dbReference type="InterPro" id="IPR011890">
    <property type="entry name" value="SMC_prok"/>
</dbReference>
<dbReference type="GO" id="GO:0003677">
    <property type="term" value="F:DNA binding"/>
    <property type="evidence" value="ECO:0007669"/>
    <property type="project" value="UniProtKB-UniRule"/>
</dbReference>
<dbReference type="InterPro" id="IPR024704">
    <property type="entry name" value="SMC"/>
</dbReference>
<dbReference type="GO" id="GO:0007059">
    <property type="term" value="P:chromosome segregation"/>
    <property type="evidence" value="ECO:0007669"/>
    <property type="project" value="UniProtKB-UniRule"/>
</dbReference>
<dbReference type="HAMAP" id="MF_01894">
    <property type="entry name" value="Smc_prok"/>
    <property type="match status" value="1"/>
</dbReference>
<dbReference type="SUPFAM" id="SSF75553">
    <property type="entry name" value="Smc hinge domain"/>
    <property type="match status" value="1"/>
</dbReference>
<dbReference type="GO" id="GO:0030261">
    <property type="term" value="P:chromosome condensation"/>
    <property type="evidence" value="ECO:0007669"/>
    <property type="project" value="InterPro"/>
</dbReference>
<dbReference type="InterPro" id="IPR036277">
    <property type="entry name" value="SMC_hinge_sf"/>
</dbReference>
<evidence type="ECO:0000256" key="8">
    <source>
        <dbReference type="SAM" id="MobiDB-lite"/>
    </source>
</evidence>
<dbReference type="AlphaFoldDB" id="A0A2V3VEU4"/>
<evidence type="ECO:0000256" key="4">
    <source>
        <dbReference type="ARBA" id="ARBA00022840"/>
    </source>
</evidence>
<gene>
    <name evidence="7" type="primary">smc</name>
    <name evidence="10" type="ORF">C7451_101426</name>
</gene>
<feature type="domain" description="RecF/RecN/SMC N-terminal" evidence="9">
    <location>
        <begin position="33"/>
        <end position="1159"/>
    </location>
</feature>
<feature type="compositionally biased region" description="Basic and acidic residues" evidence="8">
    <location>
        <begin position="709"/>
        <end position="732"/>
    </location>
</feature>
<dbReference type="GO" id="GO:0005737">
    <property type="term" value="C:cytoplasm"/>
    <property type="evidence" value="ECO:0007669"/>
    <property type="project" value="UniProtKB-SubCell"/>
</dbReference>
<organism evidence="10 11">
    <name type="scientific">Blastomonas natatoria</name>
    <dbReference type="NCBI Taxonomy" id="34015"/>
    <lineage>
        <taxon>Bacteria</taxon>
        <taxon>Pseudomonadati</taxon>
        <taxon>Pseudomonadota</taxon>
        <taxon>Alphaproteobacteria</taxon>
        <taxon>Sphingomonadales</taxon>
        <taxon>Sphingomonadaceae</taxon>
        <taxon>Blastomonas</taxon>
    </lineage>
</organism>
<evidence type="ECO:0000256" key="7">
    <source>
        <dbReference type="HAMAP-Rule" id="MF_01894"/>
    </source>
</evidence>
<evidence type="ECO:0000256" key="3">
    <source>
        <dbReference type="ARBA" id="ARBA00022741"/>
    </source>
</evidence>
<keyword evidence="5 7" id="KW-0175">Coiled coil</keyword>
<protein>
    <recommendedName>
        <fullName evidence="7">Chromosome partition protein Smc</fullName>
    </recommendedName>
</protein>
<comment type="similarity">
    <text evidence="7">Belongs to the SMC family.</text>
</comment>
<keyword evidence="4 7" id="KW-0067">ATP-binding</keyword>
<dbReference type="PANTHER" id="PTHR43977">
    <property type="entry name" value="STRUCTURAL MAINTENANCE OF CHROMOSOMES PROTEIN 3"/>
    <property type="match status" value="1"/>
</dbReference>
<name>A0A2V3VEU4_9SPHN</name>
<feature type="coiled-coil region" evidence="7">
    <location>
        <begin position="949"/>
        <end position="1000"/>
    </location>
</feature>
<dbReference type="GO" id="GO:0016887">
    <property type="term" value="F:ATP hydrolysis activity"/>
    <property type="evidence" value="ECO:0007669"/>
    <property type="project" value="InterPro"/>
</dbReference>
<keyword evidence="11" id="KW-1185">Reference proteome</keyword>
<dbReference type="GO" id="GO:0006260">
    <property type="term" value="P:DNA replication"/>
    <property type="evidence" value="ECO:0007669"/>
    <property type="project" value="UniProtKB-UniRule"/>
</dbReference>
<feature type="region of interest" description="Disordered" evidence="8">
    <location>
        <begin position="708"/>
        <end position="732"/>
    </location>
</feature>
<dbReference type="Proteomes" id="UP000248014">
    <property type="component" value="Unassembled WGS sequence"/>
</dbReference>
<dbReference type="GO" id="GO:0005694">
    <property type="term" value="C:chromosome"/>
    <property type="evidence" value="ECO:0007669"/>
    <property type="project" value="InterPro"/>
</dbReference>
<feature type="coiled-coil region" evidence="7">
    <location>
        <begin position="329"/>
        <end position="530"/>
    </location>
</feature>
<dbReference type="InterPro" id="IPR027417">
    <property type="entry name" value="P-loop_NTPase"/>
</dbReference>
<evidence type="ECO:0000313" key="11">
    <source>
        <dbReference type="Proteomes" id="UP000248014"/>
    </source>
</evidence>
<evidence type="ECO:0000256" key="6">
    <source>
        <dbReference type="ARBA" id="ARBA00023125"/>
    </source>
</evidence>
<feature type="coiled-coil region" evidence="7">
    <location>
        <begin position="199"/>
        <end position="247"/>
    </location>
</feature>
<comment type="subcellular location">
    <subcellularLocation>
        <location evidence="1 7">Cytoplasm</location>
    </subcellularLocation>
</comment>
<dbReference type="Gene3D" id="3.40.50.300">
    <property type="entry name" value="P-loop containing nucleotide triphosphate hydrolases"/>
    <property type="match status" value="2"/>
</dbReference>
<evidence type="ECO:0000256" key="1">
    <source>
        <dbReference type="ARBA" id="ARBA00004496"/>
    </source>
</evidence>
<dbReference type="EMBL" id="QJJM01000001">
    <property type="protein sequence ID" value="PXW79361.1"/>
    <property type="molecule type" value="Genomic_DNA"/>
</dbReference>
<evidence type="ECO:0000313" key="10">
    <source>
        <dbReference type="EMBL" id="PXW79361.1"/>
    </source>
</evidence>
<evidence type="ECO:0000256" key="2">
    <source>
        <dbReference type="ARBA" id="ARBA00022490"/>
    </source>
</evidence>
<comment type="function">
    <text evidence="7">Required for chromosome condensation and partitioning.</text>
</comment>
<reference evidence="10 11" key="1">
    <citation type="submission" date="2018-05" db="EMBL/GenBank/DDBJ databases">
        <title>Genomic Encyclopedia of Type Strains, Phase IV (KMG-IV): sequencing the most valuable type-strain genomes for metagenomic binning, comparative biology and taxonomic classification.</title>
        <authorList>
            <person name="Goeker M."/>
        </authorList>
    </citation>
    <scope>NUCLEOTIDE SEQUENCE [LARGE SCALE GENOMIC DNA]</scope>
    <source>
        <strain evidence="10 11">DSM 3183</strain>
    </source>
</reference>
<comment type="subunit">
    <text evidence="7">Homodimer.</text>
</comment>
<feature type="binding site" evidence="7">
    <location>
        <begin position="61"/>
        <end position="68"/>
    </location>
    <ligand>
        <name>ATP</name>
        <dbReference type="ChEBI" id="CHEBI:30616"/>
    </ligand>
</feature>
<proteinExistence type="inferred from homology"/>
<evidence type="ECO:0000256" key="5">
    <source>
        <dbReference type="ARBA" id="ARBA00023054"/>
    </source>
</evidence>
<dbReference type="Pfam" id="PF02463">
    <property type="entry name" value="SMC_N"/>
    <property type="match status" value="1"/>
</dbReference>
<dbReference type="SUPFAM" id="SSF52540">
    <property type="entry name" value="P-loop containing nucleoside triphosphate hydrolases"/>
    <property type="match status" value="1"/>
</dbReference>
<comment type="caution">
    <text evidence="10">The sequence shown here is derived from an EMBL/GenBank/DDBJ whole genome shotgun (WGS) entry which is preliminary data.</text>
</comment>
<comment type="domain">
    <text evidence="7">Contains large globular domains required for ATP hydrolysis at each terminus and a third globular domain forming a flexible hinge near the middle of the molecule. These domains are separated by coiled-coil structures.</text>
</comment>
<evidence type="ECO:0000259" key="9">
    <source>
        <dbReference type="Pfam" id="PF02463"/>
    </source>
</evidence>
<sequence length="1176" mass="126047">MNHGGMIAGGIDQREASDAAAGAPAFNAPMRFKRLKLSGFKSFVEPAELRIEPGLTGIVGPNGCGKSNLLEAIRWVMGESSAKSMRGGGMEDVIFAGTATRPARNFAEVSLLTEVSQPVLAAVSVEDGELEVVRRIERGAGSAYRANGRDVRAKDVALLFADAATGAHSPALVSQGRIAAVISARPVERRQMLEEAAGIAGLHVRRKDAEQKLRATEANLERLQQVLTDMEARAASLSRQARAAERYRALSQQITVAEARALFARWRTAAEAAKRARAEASAAEAAVAEAQAAQNEAQVSQRAAIEALAETRAGLQSARDAAQDLAFRLSTMTAERDAAVQRLADLDRQQTRIAEDSAREDRLTHDATAALERLEAENARVQADLAAEEARGPVLAHAQDNAERAVREAELALAEARAELARTDADIKVADAALATALARNRRADEELQRTRTQLAGLGDAAELARLRDEALAECAQAAEAKAKAGAALAEAQANRDAVVPMRDAAQSELATLRAELNAMTREIDALARDLAKKAGGGERALEQVEADKGFEKALAAALGDDLSAPIAEARGDGRFWTGADMPASRPALPDGCAWLADHVRAPEALAARLSLVIVAQADDEQPLVPGMRLVTRDGRVRRWDGFVSSGDGAAAAERLERRTRLTELERAQPALADRLGTAEAAMAQAQQQLADLQARIAEHSRALGAADAAERQALRDRDQTEHALQRDAERRDDLAERIERLAADADAAVQDRQAAEAARAMLPDGTAQREQVTLLGERNQTAQAGLRSAMAALAAQAQAVSALRERRASVRAEIKGWQGRSGEAAQRLREMQVRAAELAQERAGIADKPERLGERITALQASLAEARQAQALAEAASHAAEKTLAEAERLAATASETLALTREQRAGASARAEHQDQRRIELAQGCGERFQCPPPLLPERFAFDPAGIAAAENEAAEHERLQQARERLGAVNLIAADELASLETEMATIREEHDELVEAIARLRGSIGALNREGRQRLLAAFETVDGHFRTLFSRLFNGGKAHLELIDSDDPLEAGLEIMAQPPGKRLSSLTLLSGGEQALTAVALIFGLFLTNPAPICVLDEVDAPLDDANIDRFCDLLDHMAVVTDTRYLIVTHNAVTMSRMHRLFGVTMIERGVSRLVSVDLGGAERLLATE</sequence>
<dbReference type="GO" id="GO:0007062">
    <property type="term" value="P:sister chromatid cohesion"/>
    <property type="evidence" value="ECO:0007669"/>
    <property type="project" value="InterPro"/>
</dbReference>
<dbReference type="PIRSF" id="PIRSF005719">
    <property type="entry name" value="SMC"/>
    <property type="match status" value="1"/>
</dbReference>
<dbReference type="InterPro" id="IPR003395">
    <property type="entry name" value="RecF/RecN/SMC_N"/>
</dbReference>
<keyword evidence="6 7" id="KW-0238">DNA-binding</keyword>
<accession>A0A2V3VEU4</accession>
<dbReference type="NCBIfam" id="TIGR02168">
    <property type="entry name" value="SMC_prok_B"/>
    <property type="match status" value="1"/>
</dbReference>
<keyword evidence="3 7" id="KW-0547">Nucleotide-binding</keyword>
<dbReference type="FunFam" id="3.40.50.300:FF:000901">
    <property type="entry name" value="Chromosome partition protein Smc"/>
    <property type="match status" value="1"/>
</dbReference>
<keyword evidence="2 7" id="KW-0963">Cytoplasm</keyword>